<dbReference type="Proteomes" id="UP000249045">
    <property type="component" value="Unassembled WGS sequence"/>
</dbReference>
<sequence>MYTLRSRLCTDAAASGRRVPQRVAGAPGTPTVHKAAQSVQRVKTSVEMLRAPTLMVAWPPFTLVGWLAALAFCEVR</sequence>
<dbReference type="EMBL" id="PYAC01000001">
    <property type="protein sequence ID" value="RAO24885.1"/>
    <property type="molecule type" value="Genomic_DNA"/>
</dbReference>
<organism evidence="1 2">
    <name type="scientific">Micromonospora noduli</name>
    <dbReference type="NCBI Taxonomy" id="709876"/>
    <lineage>
        <taxon>Bacteria</taxon>
        <taxon>Bacillati</taxon>
        <taxon>Actinomycetota</taxon>
        <taxon>Actinomycetes</taxon>
        <taxon>Micromonosporales</taxon>
        <taxon>Micromonosporaceae</taxon>
        <taxon>Micromonospora</taxon>
    </lineage>
</organism>
<comment type="caution">
    <text evidence="1">The sequence shown here is derived from an EMBL/GenBank/DDBJ whole genome shotgun (WGS) entry which is preliminary data.</text>
</comment>
<protein>
    <submittedName>
        <fullName evidence="1">Uncharacterized protein</fullName>
    </submittedName>
</protein>
<proteinExistence type="predicted"/>
<accession>A0ABX9DAD6</accession>
<reference evidence="1 2" key="1">
    <citation type="submission" date="2018-03" db="EMBL/GenBank/DDBJ databases">
        <title>Defining the species Micromonospora saelicesensis and Micromonospora noduli under the framework of genomics.</title>
        <authorList>
            <person name="Riesco R."/>
            <person name="Trujillo M.E."/>
        </authorList>
    </citation>
    <scope>NUCLEOTIDE SEQUENCE [LARGE SCALE GENOMIC DNA]</scope>
    <source>
        <strain evidence="1 2">MED15</strain>
    </source>
</reference>
<name>A0ABX9DAD6_9ACTN</name>
<gene>
    <name evidence="1" type="ORF">MED15_00643</name>
</gene>
<evidence type="ECO:0000313" key="1">
    <source>
        <dbReference type="EMBL" id="RAO24885.1"/>
    </source>
</evidence>
<evidence type="ECO:0000313" key="2">
    <source>
        <dbReference type="Proteomes" id="UP000249045"/>
    </source>
</evidence>
<keyword evidence="2" id="KW-1185">Reference proteome</keyword>